<evidence type="ECO:0000256" key="5">
    <source>
        <dbReference type="ARBA" id="ARBA00022741"/>
    </source>
</evidence>
<dbReference type="PROSITE" id="PS00211">
    <property type="entry name" value="ABC_TRANSPORTER_1"/>
    <property type="match status" value="1"/>
</dbReference>
<dbReference type="EMBL" id="LGYO01000008">
    <property type="protein sequence ID" value="KNZ43005.1"/>
    <property type="molecule type" value="Genomic_DNA"/>
</dbReference>
<dbReference type="RefSeq" id="WP_050739192.1">
    <property type="nucleotide sequence ID" value="NZ_LGYO01000008.1"/>
</dbReference>
<dbReference type="GO" id="GO:0016887">
    <property type="term" value="F:ATP hydrolysis activity"/>
    <property type="evidence" value="ECO:0007669"/>
    <property type="project" value="InterPro"/>
</dbReference>
<keyword evidence="5" id="KW-0547">Nucleotide-binding</keyword>
<dbReference type="AlphaFoldDB" id="A0A0L6U5E1"/>
<dbReference type="GO" id="GO:0005524">
    <property type="term" value="F:ATP binding"/>
    <property type="evidence" value="ECO:0007669"/>
    <property type="project" value="UniProtKB-KW"/>
</dbReference>
<evidence type="ECO:0000256" key="7">
    <source>
        <dbReference type="ARBA" id="ARBA00022967"/>
    </source>
</evidence>
<dbReference type="PATRIC" id="fig|52689.4.peg.3766"/>
<dbReference type="FunFam" id="3.40.50.300:FF:000224">
    <property type="entry name" value="Energy-coupling factor transporter ATP-binding protein EcfA"/>
    <property type="match status" value="1"/>
</dbReference>
<dbReference type="InterPro" id="IPR015856">
    <property type="entry name" value="ABC_transpr_CbiO/EcfA_su"/>
</dbReference>
<evidence type="ECO:0000313" key="11">
    <source>
        <dbReference type="Proteomes" id="UP000036873"/>
    </source>
</evidence>
<evidence type="ECO:0000256" key="8">
    <source>
        <dbReference type="ARBA" id="ARBA00023136"/>
    </source>
</evidence>
<protein>
    <submittedName>
        <fullName evidence="10">Cobalt transporter ATP-binding subunit</fullName>
    </submittedName>
</protein>
<dbReference type="InterPro" id="IPR050095">
    <property type="entry name" value="ECF_ABC_transporter_ATP-bd"/>
</dbReference>
<comment type="caution">
    <text evidence="10">The sequence shown here is derived from an EMBL/GenBank/DDBJ whole genome shotgun (WGS) entry which is preliminary data.</text>
</comment>
<organism evidence="10 11">
    <name type="scientific">Acetobacterium bakii</name>
    <dbReference type="NCBI Taxonomy" id="52689"/>
    <lineage>
        <taxon>Bacteria</taxon>
        <taxon>Bacillati</taxon>
        <taxon>Bacillota</taxon>
        <taxon>Clostridia</taxon>
        <taxon>Eubacteriales</taxon>
        <taxon>Eubacteriaceae</taxon>
        <taxon>Acetobacterium</taxon>
    </lineage>
</organism>
<evidence type="ECO:0000256" key="2">
    <source>
        <dbReference type="ARBA" id="ARBA00005417"/>
    </source>
</evidence>
<gene>
    <name evidence="10" type="ORF">AKG39_03625</name>
</gene>
<name>A0A0L6U5E1_9FIRM</name>
<keyword evidence="8" id="KW-0472">Membrane</keyword>
<keyword evidence="7" id="KW-1278">Translocase</keyword>
<dbReference type="InterPro" id="IPR030947">
    <property type="entry name" value="EcfA_1"/>
</dbReference>
<keyword evidence="3" id="KW-0813">Transport</keyword>
<evidence type="ECO:0000256" key="1">
    <source>
        <dbReference type="ARBA" id="ARBA00004202"/>
    </source>
</evidence>
<comment type="similarity">
    <text evidence="2">Belongs to the ABC transporter superfamily.</text>
</comment>
<evidence type="ECO:0000256" key="4">
    <source>
        <dbReference type="ARBA" id="ARBA00022475"/>
    </source>
</evidence>
<dbReference type="PANTHER" id="PTHR43553:SF24">
    <property type="entry name" value="ENERGY-COUPLING FACTOR TRANSPORTER ATP-BINDING PROTEIN ECFA1"/>
    <property type="match status" value="1"/>
</dbReference>
<keyword evidence="6 10" id="KW-0067">ATP-binding</keyword>
<dbReference type="SMART" id="SM00382">
    <property type="entry name" value="AAA"/>
    <property type="match status" value="1"/>
</dbReference>
<evidence type="ECO:0000256" key="6">
    <source>
        <dbReference type="ARBA" id="ARBA00022840"/>
    </source>
</evidence>
<dbReference type="InterPro" id="IPR003439">
    <property type="entry name" value="ABC_transporter-like_ATP-bd"/>
</dbReference>
<reference evidence="11" key="1">
    <citation type="submission" date="2015-07" db="EMBL/GenBank/DDBJ databases">
        <title>Draft genome sequence of Acetobacterium bakii DSM 8293, a potential psychrophilic chemical producer through syngas fermentation.</title>
        <authorList>
            <person name="Song Y."/>
            <person name="Hwang S."/>
            <person name="Cho B.-K."/>
        </authorList>
    </citation>
    <scope>NUCLEOTIDE SEQUENCE [LARGE SCALE GENOMIC DNA]</scope>
    <source>
        <strain evidence="11">DSM 8239</strain>
    </source>
</reference>
<sequence length="293" mass="32844">MINTKEGENKVINETKKRMIDVQNIQFIYPHANEEENVIALEGVDFHIDKGEFVGIIGHNGSGKSTLSKLLNAIIFPTKGDVLVNGMNTKDREHLWDIRQTAGMVFQNPDNQLVATIVEEDVAFGPENLGVPPLEIRERVDRALATVEMQAYAHQKPHQLSGGQKQRIAIAGILAMEPECIIFDEPTAMLDPSGRREVMATIKKLNRDKNMTVIHITHYMSEIIDADRIIVLDKGKIVMEGTPEKIFKNVLALKEIGLDVPQMTELAFELRKEGIDIRDNILSIEEMVAALCQ</sequence>
<accession>A0A0L6U5E1</accession>
<dbReference type="GO" id="GO:0042626">
    <property type="term" value="F:ATPase-coupled transmembrane transporter activity"/>
    <property type="evidence" value="ECO:0007669"/>
    <property type="project" value="TreeGrafter"/>
</dbReference>
<dbReference type="CDD" id="cd03225">
    <property type="entry name" value="ABC_cobalt_CbiO_domain1"/>
    <property type="match status" value="1"/>
</dbReference>
<dbReference type="STRING" id="52689.AKG39_03625"/>
<dbReference type="Pfam" id="PF00005">
    <property type="entry name" value="ABC_tran"/>
    <property type="match status" value="1"/>
</dbReference>
<comment type="subcellular location">
    <subcellularLocation>
        <location evidence="1">Cell membrane</location>
        <topology evidence="1">Peripheral membrane protein</topology>
    </subcellularLocation>
</comment>
<feature type="domain" description="ABC transporter" evidence="9">
    <location>
        <begin position="20"/>
        <end position="259"/>
    </location>
</feature>
<dbReference type="Proteomes" id="UP000036873">
    <property type="component" value="Unassembled WGS sequence"/>
</dbReference>
<evidence type="ECO:0000313" key="10">
    <source>
        <dbReference type="EMBL" id="KNZ43005.1"/>
    </source>
</evidence>
<keyword evidence="11" id="KW-1185">Reference proteome</keyword>
<dbReference type="PANTHER" id="PTHR43553">
    <property type="entry name" value="HEAVY METAL TRANSPORTER"/>
    <property type="match status" value="1"/>
</dbReference>
<dbReference type="SUPFAM" id="SSF52540">
    <property type="entry name" value="P-loop containing nucleoside triphosphate hydrolases"/>
    <property type="match status" value="1"/>
</dbReference>
<dbReference type="OrthoDB" id="9784332at2"/>
<dbReference type="NCBIfam" id="TIGR04520">
    <property type="entry name" value="ECF_ATPase_1"/>
    <property type="match status" value="1"/>
</dbReference>
<dbReference type="InterPro" id="IPR003593">
    <property type="entry name" value="AAA+_ATPase"/>
</dbReference>
<proteinExistence type="inferred from homology"/>
<evidence type="ECO:0000259" key="9">
    <source>
        <dbReference type="PROSITE" id="PS50893"/>
    </source>
</evidence>
<dbReference type="GO" id="GO:0043190">
    <property type="term" value="C:ATP-binding cassette (ABC) transporter complex"/>
    <property type="evidence" value="ECO:0007669"/>
    <property type="project" value="TreeGrafter"/>
</dbReference>
<dbReference type="InterPro" id="IPR027417">
    <property type="entry name" value="P-loop_NTPase"/>
</dbReference>
<dbReference type="PROSITE" id="PS50893">
    <property type="entry name" value="ABC_TRANSPORTER_2"/>
    <property type="match status" value="1"/>
</dbReference>
<dbReference type="InterPro" id="IPR017871">
    <property type="entry name" value="ABC_transporter-like_CS"/>
</dbReference>
<dbReference type="Gene3D" id="3.40.50.300">
    <property type="entry name" value="P-loop containing nucleotide triphosphate hydrolases"/>
    <property type="match status" value="1"/>
</dbReference>
<keyword evidence="4" id="KW-1003">Cell membrane</keyword>
<evidence type="ECO:0000256" key="3">
    <source>
        <dbReference type="ARBA" id="ARBA00022448"/>
    </source>
</evidence>
<dbReference type="NCBIfam" id="NF010167">
    <property type="entry name" value="PRK13648.1"/>
    <property type="match status" value="1"/>
</dbReference>